<evidence type="ECO:0008006" key="3">
    <source>
        <dbReference type="Google" id="ProtNLM"/>
    </source>
</evidence>
<evidence type="ECO:0000313" key="2">
    <source>
        <dbReference type="Proteomes" id="UP000799772"/>
    </source>
</evidence>
<dbReference type="AlphaFoldDB" id="A0A9P4IPU3"/>
<accession>A0A9P4IPU3</accession>
<dbReference type="Gene3D" id="3.30.1330.40">
    <property type="entry name" value="RutC-like"/>
    <property type="match status" value="1"/>
</dbReference>
<comment type="caution">
    <text evidence="1">The sequence shown here is derived from an EMBL/GenBank/DDBJ whole genome shotgun (WGS) entry which is preliminary data.</text>
</comment>
<sequence length="147" mass="15960">MPATAHDPSSFKRPHPLYSSYTTAPLSPTTTLVTVAGQVAEDIETGVVPSGLEAQLDLCLSRLTAILEDAGAKKTDLTRLMYYISQHGVKEYEVKEGEGAAVKLIGGKVGAWLEGNRPASCFLRVFGMTDDRYLCEFECMAMVTKEP</sequence>
<dbReference type="InterPro" id="IPR035959">
    <property type="entry name" value="RutC-like_sf"/>
</dbReference>
<dbReference type="SUPFAM" id="SSF55298">
    <property type="entry name" value="YjgF-like"/>
    <property type="match status" value="1"/>
</dbReference>
<gene>
    <name evidence="1" type="ORF">NA57DRAFT_72173</name>
</gene>
<reference evidence="1" key="1">
    <citation type="journal article" date="2020" name="Stud. Mycol.">
        <title>101 Dothideomycetes genomes: a test case for predicting lifestyles and emergence of pathogens.</title>
        <authorList>
            <person name="Haridas S."/>
            <person name="Albert R."/>
            <person name="Binder M."/>
            <person name="Bloem J."/>
            <person name="Labutti K."/>
            <person name="Salamov A."/>
            <person name="Andreopoulos B."/>
            <person name="Baker S."/>
            <person name="Barry K."/>
            <person name="Bills G."/>
            <person name="Bluhm B."/>
            <person name="Cannon C."/>
            <person name="Castanera R."/>
            <person name="Culley D."/>
            <person name="Daum C."/>
            <person name="Ezra D."/>
            <person name="Gonzalez J."/>
            <person name="Henrissat B."/>
            <person name="Kuo A."/>
            <person name="Liang C."/>
            <person name="Lipzen A."/>
            <person name="Lutzoni F."/>
            <person name="Magnuson J."/>
            <person name="Mondo S."/>
            <person name="Nolan M."/>
            <person name="Ohm R."/>
            <person name="Pangilinan J."/>
            <person name="Park H.-J."/>
            <person name="Ramirez L."/>
            <person name="Alfaro M."/>
            <person name="Sun H."/>
            <person name="Tritt A."/>
            <person name="Yoshinaga Y."/>
            <person name="Zwiers L.-H."/>
            <person name="Turgeon B."/>
            <person name="Goodwin S."/>
            <person name="Spatafora J."/>
            <person name="Crous P."/>
            <person name="Grigoriev I."/>
        </authorList>
    </citation>
    <scope>NUCLEOTIDE SEQUENCE</scope>
    <source>
        <strain evidence="1">CBS 133067</strain>
    </source>
</reference>
<dbReference type="EMBL" id="ML978122">
    <property type="protein sequence ID" value="KAF2103193.1"/>
    <property type="molecule type" value="Genomic_DNA"/>
</dbReference>
<evidence type="ECO:0000313" key="1">
    <source>
        <dbReference type="EMBL" id="KAF2103193.1"/>
    </source>
</evidence>
<organism evidence="1 2">
    <name type="scientific">Rhizodiscina lignyota</name>
    <dbReference type="NCBI Taxonomy" id="1504668"/>
    <lineage>
        <taxon>Eukaryota</taxon>
        <taxon>Fungi</taxon>
        <taxon>Dikarya</taxon>
        <taxon>Ascomycota</taxon>
        <taxon>Pezizomycotina</taxon>
        <taxon>Dothideomycetes</taxon>
        <taxon>Pleosporomycetidae</taxon>
        <taxon>Aulographales</taxon>
        <taxon>Rhizodiscinaceae</taxon>
        <taxon>Rhizodiscina</taxon>
    </lineage>
</organism>
<dbReference type="CDD" id="cd00448">
    <property type="entry name" value="YjgF_YER057c_UK114_family"/>
    <property type="match status" value="1"/>
</dbReference>
<dbReference type="Pfam" id="PF01042">
    <property type="entry name" value="Ribonuc_L-PSP"/>
    <property type="match status" value="1"/>
</dbReference>
<name>A0A9P4IPU3_9PEZI</name>
<dbReference type="InterPro" id="IPR006175">
    <property type="entry name" value="YjgF/YER057c/UK114"/>
</dbReference>
<dbReference type="Proteomes" id="UP000799772">
    <property type="component" value="Unassembled WGS sequence"/>
</dbReference>
<dbReference type="OrthoDB" id="309640at2759"/>
<protein>
    <recommendedName>
        <fullName evidence="3">YjgF-like protein</fullName>
    </recommendedName>
</protein>
<keyword evidence="2" id="KW-1185">Reference proteome</keyword>
<proteinExistence type="predicted"/>